<evidence type="ECO:0000313" key="2">
    <source>
        <dbReference type="Proteomes" id="UP000828390"/>
    </source>
</evidence>
<keyword evidence="2" id="KW-1185">Reference proteome</keyword>
<protein>
    <submittedName>
        <fullName evidence="1">Uncharacterized protein</fullName>
    </submittedName>
</protein>
<dbReference type="Proteomes" id="UP000828390">
    <property type="component" value="Unassembled WGS sequence"/>
</dbReference>
<dbReference type="EMBL" id="JAIWYP010000002">
    <property type="protein sequence ID" value="KAH3869201.1"/>
    <property type="molecule type" value="Genomic_DNA"/>
</dbReference>
<organism evidence="1 2">
    <name type="scientific">Dreissena polymorpha</name>
    <name type="common">Zebra mussel</name>
    <name type="synonym">Mytilus polymorpha</name>
    <dbReference type="NCBI Taxonomy" id="45954"/>
    <lineage>
        <taxon>Eukaryota</taxon>
        <taxon>Metazoa</taxon>
        <taxon>Spiralia</taxon>
        <taxon>Lophotrochozoa</taxon>
        <taxon>Mollusca</taxon>
        <taxon>Bivalvia</taxon>
        <taxon>Autobranchia</taxon>
        <taxon>Heteroconchia</taxon>
        <taxon>Euheterodonta</taxon>
        <taxon>Imparidentia</taxon>
        <taxon>Neoheterodontei</taxon>
        <taxon>Myida</taxon>
        <taxon>Dreissenoidea</taxon>
        <taxon>Dreissenidae</taxon>
        <taxon>Dreissena</taxon>
    </lineage>
</organism>
<gene>
    <name evidence="1" type="ORF">DPMN_032362</name>
</gene>
<evidence type="ECO:0000313" key="1">
    <source>
        <dbReference type="EMBL" id="KAH3869201.1"/>
    </source>
</evidence>
<reference evidence="1" key="1">
    <citation type="journal article" date="2019" name="bioRxiv">
        <title>The Genome of the Zebra Mussel, Dreissena polymorpha: A Resource for Invasive Species Research.</title>
        <authorList>
            <person name="McCartney M.A."/>
            <person name="Auch B."/>
            <person name="Kono T."/>
            <person name="Mallez S."/>
            <person name="Zhang Y."/>
            <person name="Obille A."/>
            <person name="Becker A."/>
            <person name="Abrahante J.E."/>
            <person name="Garbe J."/>
            <person name="Badalamenti J.P."/>
            <person name="Herman A."/>
            <person name="Mangelson H."/>
            <person name="Liachko I."/>
            <person name="Sullivan S."/>
            <person name="Sone E.D."/>
            <person name="Koren S."/>
            <person name="Silverstein K.A.T."/>
            <person name="Beckman K.B."/>
            <person name="Gohl D.M."/>
        </authorList>
    </citation>
    <scope>NUCLEOTIDE SEQUENCE</scope>
    <source>
        <strain evidence="1">Duluth1</strain>
        <tissue evidence="1">Whole animal</tissue>
    </source>
</reference>
<accession>A0A9D4M6F1</accession>
<dbReference type="AlphaFoldDB" id="A0A9D4M6F1"/>
<sequence length="59" mass="6310">MACVLGCVCGGGMEEGESRSIRRKPQPSGVVSTYQFCMLSGSGIEPGTPGEKRMYQPLR</sequence>
<proteinExistence type="predicted"/>
<name>A0A9D4M6F1_DREPO</name>
<reference evidence="1" key="2">
    <citation type="submission" date="2020-11" db="EMBL/GenBank/DDBJ databases">
        <authorList>
            <person name="McCartney M.A."/>
            <person name="Auch B."/>
            <person name="Kono T."/>
            <person name="Mallez S."/>
            <person name="Becker A."/>
            <person name="Gohl D.M."/>
            <person name="Silverstein K.A.T."/>
            <person name="Koren S."/>
            <person name="Bechman K.B."/>
            <person name="Herman A."/>
            <person name="Abrahante J.E."/>
            <person name="Garbe J."/>
        </authorList>
    </citation>
    <scope>NUCLEOTIDE SEQUENCE</scope>
    <source>
        <strain evidence="1">Duluth1</strain>
        <tissue evidence="1">Whole animal</tissue>
    </source>
</reference>
<comment type="caution">
    <text evidence="1">The sequence shown here is derived from an EMBL/GenBank/DDBJ whole genome shotgun (WGS) entry which is preliminary data.</text>
</comment>